<dbReference type="GO" id="GO:0008408">
    <property type="term" value="F:3'-5' exonuclease activity"/>
    <property type="evidence" value="ECO:0007669"/>
    <property type="project" value="InterPro"/>
</dbReference>
<dbReference type="GO" id="GO:0006260">
    <property type="term" value="P:DNA replication"/>
    <property type="evidence" value="ECO:0007669"/>
    <property type="project" value="UniProtKB-KW"/>
</dbReference>
<dbReference type="SUPFAM" id="SSF56300">
    <property type="entry name" value="Metallo-dependent phosphatases"/>
    <property type="match status" value="1"/>
</dbReference>
<comment type="caution">
    <text evidence="11">The sequence shown here is derived from an EMBL/GenBank/DDBJ whole genome shotgun (WGS) entry which is preliminary data.</text>
</comment>
<evidence type="ECO:0000256" key="3">
    <source>
        <dbReference type="ARBA" id="ARBA00013365"/>
    </source>
</evidence>
<evidence type="ECO:0000256" key="8">
    <source>
        <dbReference type="RuleBase" id="RU363069"/>
    </source>
</evidence>
<keyword evidence="8" id="KW-0235">DNA replication</keyword>
<dbReference type="Pfam" id="PF12320">
    <property type="entry name" value="SbcD_C"/>
    <property type="match status" value="1"/>
</dbReference>
<gene>
    <name evidence="8" type="primary">sbcD</name>
    <name evidence="11" type="ORF">D4T97_019140</name>
</gene>
<sequence length="381" mass="43371">MKIIHTADWHLGKLVHGVYMTDQQEAVLEQFVDLVANEKPDAVIIAGDLYDRSVPPVEAVQLLEKVLFKINVELKTPVLAISGNHDSAERLAFGSSWYRHSGFYLQGKLAGCFEPVRLNGINFYLVPYAEPGVVREIFQDSSIQSHDEAMRRITWEIEKNIDPNEVNILVGHAFVIGGKTTDSERILSVGGSGCIDSDCFSPFTYTALGHLHSPDAIRHDTIRYSGSLLKYSFSEAKQRKSVSVIEIDSKGNLAIKEKSLTPLKDMREITGYIDELLDPAFYETQRLEDYLKVTLLDEGALLDPINKLRAIYPNILHLERKIDNIDLEKRQTLRLVQTERKTELDLFSEFYNEMTTSEFTEQKRELMTEVIDSVRKEVLFV</sequence>
<keyword evidence="8" id="KW-0255">Endonuclease</keyword>
<dbReference type="Gene3D" id="3.60.21.10">
    <property type="match status" value="1"/>
</dbReference>
<comment type="subunit">
    <text evidence="2 8">Heterodimer of SbcC and SbcD.</text>
</comment>
<proteinExistence type="inferred from homology"/>
<dbReference type="GO" id="GO:0004519">
    <property type="term" value="F:endonuclease activity"/>
    <property type="evidence" value="ECO:0007669"/>
    <property type="project" value="UniProtKB-KW"/>
</dbReference>
<keyword evidence="12" id="KW-1185">Reference proteome</keyword>
<comment type="similarity">
    <text evidence="1 8">Belongs to the SbcD family.</text>
</comment>
<evidence type="ECO:0000313" key="12">
    <source>
        <dbReference type="Proteomes" id="UP000287156"/>
    </source>
</evidence>
<evidence type="ECO:0000313" key="11">
    <source>
        <dbReference type="EMBL" id="RST71279.1"/>
    </source>
</evidence>
<dbReference type="CDD" id="cd00840">
    <property type="entry name" value="MPP_Mre11_N"/>
    <property type="match status" value="1"/>
</dbReference>
<dbReference type="NCBIfam" id="TIGR00619">
    <property type="entry name" value="sbcd"/>
    <property type="match status" value="1"/>
</dbReference>
<dbReference type="EMBL" id="QYTV02000013">
    <property type="protein sequence ID" value="RST71279.1"/>
    <property type="molecule type" value="Genomic_DNA"/>
</dbReference>
<dbReference type="GO" id="GO:0006310">
    <property type="term" value="P:DNA recombination"/>
    <property type="evidence" value="ECO:0007669"/>
    <property type="project" value="UniProtKB-KW"/>
</dbReference>
<feature type="domain" description="Calcineurin-like phosphoesterase" evidence="9">
    <location>
        <begin position="1"/>
        <end position="184"/>
    </location>
</feature>
<evidence type="ECO:0000256" key="4">
    <source>
        <dbReference type="ARBA" id="ARBA00022722"/>
    </source>
</evidence>
<dbReference type="RefSeq" id="WP_126052370.1">
    <property type="nucleotide sequence ID" value="NZ_QYTV02000013.1"/>
</dbReference>
<dbReference type="AlphaFoldDB" id="A0A429XTY0"/>
<evidence type="ECO:0000256" key="5">
    <source>
        <dbReference type="ARBA" id="ARBA00022801"/>
    </source>
</evidence>
<comment type="function">
    <text evidence="8">SbcCD cleaves DNA hairpin structures. These structures can inhibit DNA replication and are intermediates in certain DNA recombination reactions. The complex acts as a 3'-&gt;5' double strand exonuclease that can open hairpins. It also has a 5' single-strand endonuclease activity.</text>
</comment>
<evidence type="ECO:0000256" key="2">
    <source>
        <dbReference type="ARBA" id="ARBA00011322"/>
    </source>
</evidence>
<dbReference type="InterPro" id="IPR050535">
    <property type="entry name" value="DNA_Repair-Maintenance_Comp"/>
</dbReference>
<feature type="domain" description="Nuclease SbcCD subunit D C-terminal" evidence="10">
    <location>
        <begin position="263"/>
        <end position="355"/>
    </location>
</feature>
<dbReference type="Pfam" id="PF00149">
    <property type="entry name" value="Metallophos"/>
    <property type="match status" value="1"/>
</dbReference>
<dbReference type="InterPro" id="IPR029052">
    <property type="entry name" value="Metallo-depent_PP-like"/>
</dbReference>
<protein>
    <recommendedName>
        <fullName evidence="3 8">Nuclease SbcCD subunit D</fullName>
    </recommendedName>
</protein>
<keyword evidence="4 8" id="KW-0540">Nuclease</keyword>
<dbReference type="PANTHER" id="PTHR30337">
    <property type="entry name" value="COMPONENT OF ATP-DEPENDENT DSDNA EXONUCLEASE"/>
    <property type="match status" value="1"/>
</dbReference>
<organism evidence="11 12">
    <name type="scientific">Siminovitchia acidinfaciens</name>
    <dbReference type="NCBI Taxonomy" id="2321395"/>
    <lineage>
        <taxon>Bacteria</taxon>
        <taxon>Bacillati</taxon>
        <taxon>Bacillota</taxon>
        <taxon>Bacilli</taxon>
        <taxon>Bacillales</taxon>
        <taxon>Bacillaceae</taxon>
        <taxon>Siminovitchia</taxon>
    </lineage>
</organism>
<reference evidence="11" key="1">
    <citation type="submission" date="2018-12" db="EMBL/GenBank/DDBJ databases">
        <authorList>
            <person name="Sun L."/>
            <person name="Chen Z."/>
        </authorList>
    </citation>
    <scope>NUCLEOTIDE SEQUENCE [LARGE SCALE GENOMIC DNA]</scope>
    <source>
        <strain evidence="11">3-2-2</strain>
    </source>
</reference>
<evidence type="ECO:0000256" key="6">
    <source>
        <dbReference type="ARBA" id="ARBA00022839"/>
    </source>
</evidence>
<accession>A0A429XTY0</accession>
<evidence type="ECO:0000256" key="1">
    <source>
        <dbReference type="ARBA" id="ARBA00010555"/>
    </source>
</evidence>
<dbReference type="Proteomes" id="UP000287156">
    <property type="component" value="Unassembled WGS sequence"/>
</dbReference>
<name>A0A429XTY0_9BACI</name>
<dbReference type="InterPro" id="IPR026843">
    <property type="entry name" value="SbcD_C"/>
</dbReference>
<keyword evidence="7 8" id="KW-0233">DNA recombination</keyword>
<dbReference type="OrthoDB" id="9773856at2"/>
<dbReference type="PANTHER" id="PTHR30337:SF0">
    <property type="entry name" value="NUCLEASE SBCCD SUBUNIT D"/>
    <property type="match status" value="1"/>
</dbReference>
<evidence type="ECO:0000256" key="7">
    <source>
        <dbReference type="ARBA" id="ARBA00023172"/>
    </source>
</evidence>
<dbReference type="InterPro" id="IPR004843">
    <property type="entry name" value="Calcineurin-like_PHP"/>
</dbReference>
<keyword evidence="6 8" id="KW-0269">Exonuclease</keyword>
<keyword evidence="5 8" id="KW-0378">Hydrolase</keyword>
<dbReference type="InterPro" id="IPR041796">
    <property type="entry name" value="Mre11_N"/>
</dbReference>
<evidence type="ECO:0000259" key="10">
    <source>
        <dbReference type="Pfam" id="PF12320"/>
    </source>
</evidence>
<dbReference type="InterPro" id="IPR004593">
    <property type="entry name" value="SbcD"/>
</dbReference>
<evidence type="ECO:0000259" key="9">
    <source>
        <dbReference type="Pfam" id="PF00149"/>
    </source>
</evidence>